<dbReference type="AlphaFoldDB" id="A0ABD0YQE3"/>
<dbReference type="PANTHER" id="PTHR31108">
    <property type="entry name" value="TUMOR PROTEIN P63-REGULATED GENE 1-LIKE PROTEIN"/>
    <property type="match status" value="1"/>
</dbReference>
<reference evidence="3 4" key="1">
    <citation type="submission" date="2024-07" db="EMBL/GenBank/DDBJ databases">
        <title>Chromosome-level genome assembly of the water stick insect Ranatra chinensis (Heteroptera: Nepidae).</title>
        <authorList>
            <person name="Liu X."/>
        </authorList>
    </citation>
    <scope>NUCLEOTIDE SEQUENCE [LARGE SCALE GENOMIC DNA]</scope>
    <source>
        <strain evidence="3">Cailab_2021Rc</strain>
        <tissue evidence="3">Muscle</tissue>
    </source>
</reference>
<gene>
    <name evidence="3" type="ORF">AAG570_009844</name>
</gene>
<dbReference type="PROSITE" id="PS51791">
    <property type="entry name" value="HSAC2"/>
    <property type="match status" value="1"/>
</dbReference>
<dbReference type="Pfam" id="PF12456">
    <property type="entry name" value="hSac2"/>
    <property type="match status" value="1"/>
</dbReference>
<organism evidence="3 4">
    <name type="scientific">Ranatra chinensis</name>
    <dbReference type="NCBI Taxonomy" id="642074"/>
    <lineage>
        <taxon>Eukaryota</taxon>
        <taxon>Metazoa</taxon>
        <taxon>Ecdysozoa</taxon>
        <taxon>Arthropoda</taxon>
        <taxon>Hexapoda</taxon>
        <taxon>Insecta</taxon>
        <taxon>Pterygota</taxon>
        <taxon>Neoptera</taxon>
        <taxon>Paraneoptera</taxon>
        <taxon>Hemiptera</taxon>
        <taxon>Heteroptera</taxon>
        <taxon>Panheteroptera</taxon>
        <taxon>Nepomorpha</taxon>
        <taxon>Nepidae</taxon>
        <taxon>Ranatrinae</taxon>
        <taxon>Ranatra</taxon>
    </lineage>
</organism>
<dbReference type="InterPro" id="IPR034753">
    <property type="entry name" value="hSac2"/>
</dbReference>
<dbReference type="InterPro" id="IPR022158">
    <property type="entry name" value="Inositol_phosphatase"/>
</dbReference>
<accession>A0ABD0YQE3</accession>
<evidence type="ECO:0000259" key="2">
    <source>
        <dbReference type="PROSITE" id="PS51791"/>
    </source>
</evidence>
<proteinExistence type="inferred from homology"/>
<evidence type="ECO:0000313" key="3">
    <source>
        <dbReference type="EMBL" id="KAL1138152.1"/>
    </source>
</evidence>
<feature type="domain" description="HSac2" evidence="2">
    <location>
        <begin position="76"/>
        <end position="229"/>
    </location>
</feature>
<evidence type="ECO:0000256" key="1">
    <source>
        <dbReference type="ARBA" id="ARBA00009163"/>
    </source>
</evidence>
<evidence type="ECO:0000313" key="4">
    <source>
        <dbReference type="Proteomes" id="UP001558652"/>
    </source>
</evidence>
<sequence>MYIFANEYILCNTWLFNLQYTVLVQFSISDSFWDHNTSHLYLYVSYSIIVCTLLTARPNTLAVVPWSGENARDFFSYRDGLVNSAVQECLKGIITAEDGDLVGHWLLTEISFWDHEKERLVLLTSKSLLVVKYDFIALKELDHKKVPLDIIDSVIIGDLSYPSSSLIPHLDGLANGVSGVVKDCLVRPIQERLSGMPSCNSANPFRISNFEASKMSGVRALWNRGAPLPFIKKWNPFEKEIPFVTFASHPLLWHKDGTDAERSIYNVDDFTSHLTSSLEWRQRNFQVAVQHRPILLENYIGLSSLIHNKNSLGFFKVRGKFSF</sequence>
<dbReference type="Proteomes" id="UP001558652">
    <property type="component" value="Unassembled WGS sequence"/>
</dbReference>
<dbReference type="PANTHER" id="PTHR31108:SF1">
    <property type="entry name" value="HSAC2 DOMAIN-CONTAINING PROTEIN"/>
    <property type="match status" value="1"/>
</dbReference>
<keyword evidence="4" id="KW-1185">Reference proteome</keyword>
<name>A0ABD0YQE3_9HEMI</name>
<comment type="similarity">
    <text evidence="1">Belongs to the TPRG1 family.</text>
</comment>
<protein>
    <recommendedName>
        <fullName evidence="2">HSac2 domain-containing protein</fullName>
    </recommendedName>
</protein>
<dbReference type="EMBL" id="JBFDAA010000004">
    <property type="protein sequence ID" value="KAL1138152.1"/>
    <property type="molecule type" value="Genomic_DNA"/>
</dbReference>
<dbReference type="InterPro" id="IPR040242">
    <property type="entry name" value="TPRG1-like"/>
</dbReference>
<comment type="caution">
    <text evidence="3">The sequence shown here is derived from an EMBL/GenBank/DDBJ whole genome shotgun (WGS) entry which is preliminary data.</text>
</comment>